<gene>
    <name evidence="3" type="ORF">Q5P01_006836</name>
</gene>
<comment type="similarity">
    <text evidence="1">Belongs to the constitutive coactivator of PPAR-gamma family.</text>
</comment>
<feature type="compositionally biased region" description="Low complexity" evidence="2">
    <location>
        <begin position="85"/>
        <end position="98"/>
    </location>
</feature>
<feature type="region of interest" description="Disordered" evidence="2">
    <location>
        <begin position="749"/>
        <end position="813"/>
    </location>
</feature>
<dbReference type="Proteomes" id="UP001187415">
    <property type="component" value="Unassembled WGS sequence"/>
</dbReference>
<dbReference type="CDD" id="cd18672">
    <property type="entry name" value="PIN_FAM120B-like"/>
    <property type="match status" value="1"/>
</dbReference>
<feature type="region of interest" description="Disordered" evidence="2">
    <location>
        <begin position="875"/>
        <end position="907"/>
    </location>
</feature>
<dbReference type="InterPro" id="IPR029060">
    <property type="entry name" value="PIN-like_dom_sf"/>
</dbReference>
<dbReference type="PANTHER" id="PTHR15976">
    <property type="entry name" value="CONSTITUTIVE COACTIVATOR OF PEROXISOME PROLIFERATOR-ACTIVATED RECEPTOR GAMMA"/>
    <property type="match status" value="1"/>
</dbReference>
<comment type="caution">
    <text evidence="3">The sequence shown here is derived from an EMBL/GenBank/DDBJ whole genome shotgun (WGS) entry which is preliminary data.</text>
</comment>
<feature type="compositionally biased region" description="Basic and acidic residues" evidence="2">
    <location>
        <begin position="796"/>
        <end position="813"/>
    </location>
</feature>
<organism evidence="3 4">
    <name type="scientific">Channa striata</name>
    <name type="common">Snakehead murrel</name>
    <name type="synonym">Ophicephalus striatus</name>
    <dbReference type="NCBI Taxonomy" id="64152"/>
    <lineage>
        <taxon>Eukaryota</taxon>
        <taxon>Metazoa</taxon>
        <taxon>Chordata</taxon>
        <taxon>Craniata</taxon>
        <taxon>Vertebrata</taxon>
        <taxon>Euteleostomi</taxon>
        <taxon>Actinopterygii</taxon>
        <taxon>Neopterygii</taxon>
        <taxon>Teleostei</taxon>
        <taxon>Neoteleostei</taxon>
        <taxon>Acanthomorphata</taxon>
        <taxon>Anabantaria</taxon>
        <taxon>Anabantiformes</taxon>
        <taxon>Channoidei</taxon>
        <taxon>Channidae</taxon>
        <taxon>Channa</taxon>
    </lineage>
</organism>
<dbReference type="Gene3D" id="3.40.50.1010">
    <property type="entry name" value="5'-nuclease"/>
    <property type="match status" value="1"/>
</dbReference>
<dbReference type="GO" id="GO:0005634">
    <property type="term" value="C:nucleus"/>
    <property type="evidence" value="ECO:0007669"/>
    <property type="project" value="TreeGrafter"/>
</dbReference>
<keyword evidence="4" id="KW-1185">Reference proteome</keyword>
<dbReference type="InterPro" id="IPR026784">
    <property type="entry name" value="Coact_PPARg"/>
</dbReference>
<evidence type="ECO:0000256" key="1">
    <source>
        <dbReference type="ARBA" id="ARBA00009495"/>
    </source>
</evidence>
<sequence length="907" mass="101139">MEKVVGAFRYVTDKTECGRAAGRMRANLSFGQTCRSPFKGILSGPRTVKAPEEPEFPFGVAPLITDYQWSCILRAASPFRPPPRHSASSSIPASASGPSRRHSDSLGAGGSLSLRMGVKGLQYFMDSCCPEACVTVNLRDVARQHAAKRQQGWTATADATSPTLVVDGMACLRHWYSCKDWVCGGQWREYINVLKSWVEAFTSAGIRLVFFFDGVVEEQKRQEWVKRRRRVNREVSKVFRHIKSHGVQPGRELFCLPSGLPTFTRFALRFYCCFQVTGSRSLLLFAEADYEIAHYARNHDSMGILGQDSDFIIYDSAPYFSVAKLQMNSLTTVLYDRQGFCRAVGLAVNQLPLLACLLGNDVVSEERMQHIRKNALATYRKNNPAPHSDAPQGQMVLAVAQLVSSLWCTEEEETVYIPQSLNLSDPQKELLKKGICFYLLPEQKAPLCGQTSALPSAFEKYVSPQIVQDCKEKHVAAEGFMAYGVVCEGVIECSNTLEDEEDAELLPQALVYKACRQHIYGLLLLLGHDGSPVDLPVIKEWFVYPGNPLNEPDMVRPVPFSLPCDRPSLDLLWFGSGPEVSALRLTSFLSIFDCQEFSELYGAIEDSLLAALCLVTYIVIQVQTLSLEDADSYLSQAVCLRVKSIRELQHVKLPFLSSRAVQLGSLYVRGVGHLLGANCASGYPLPSAALMPWHSFDGRLFHSKYLLAHGGAEGAVLLDNDSSCLPLFLCLREKLIETCRKRGRVLQSRPRPCAPEYSHKTTPGYRDRHTGWPSGSREGWRERGDTTGGSRPGGQWRERGEARGDPSAHENRGRECGREVNIFTLILTTRVEVPRAWAILPNSPEVDRITAEEDSSWLPGGHILLHQGHNLTLNREERSRGLERRGPKDAKDMIKEVNESNFSQPNM</sequence>
<dbReference type="AlphaFoldDB" id="A0AA88NBM7"/>
<evidence type="ECO:0008006" key="5">
    <source>
        <dbReference type="Google" id="ProtNLM"/>
    </source>
</evidence>
<evidence type="ECO:0000313" key="4">
    <source>
        <dbReference type="Proteomes" id="UP001187415"/>
    </source>
</evidence>
<protein>
    <recommendedName>
        <fullName evidence="5">Constitutive coactivator of peroxisome proliferator-activated receptor gamma</fullName>
    </recommendedName>
</protein>
<accession>A0AA88NBM7</accession>
<name>A0AA88NBM7_CHASR</name>
<feature type="compositionally biased region" description="Basic and acidic residues" evidence="2">
    <location>
        <begin position="875"/>
        <end position="898"/>
    </location>
</feature>
<evidence type="ECO:0000256" key="2">
    <source>
        <dbReference type="SAM" id="MobiDB-lite"/>
    </source>
</evidence>
<reference evidence="3" key="1">
    <citation type="submission" date="2023-07" db="EMBL/GenBank/DDBJ databases">
        <title>Chromosome-level Genome Assembly of Striped Snakehead (Channa striata).</title>
        <authorList>
            <person name="Liu H."/>
        </authorList>
    </citation>
    <scope>NUCLEOTIDE SEQUENCE</scope>
    <source>
        <strain evidence="3">Gz</strain>
        <tissue evidence="3">Muscle</tissue>
    </source>
</reference>
<feature type="region of interest" description="Disordered" evidence="2">
    <location>
        <begin position="82"/>
        <end position="107"/>
    </location>
</feature>
<dbReference type="PANTHER" id="PTHR15976:SF17">
    <property type="entry name" value="CONSTITUTIVE COACTIVATOR OF PEROXISOME PROLIFERATOR-ACTIVATED RECEPTOR GAMMA"/>
    <property type="match status" value="1"/>
</dbReference>
<evidence type="ECO:0000313" key="3">
    <source>
        <dbReference type="EMBL" id="KAK2854175.1"/>
    </source>
</evidence>
<dbReference type="SUPFAM" id="SSF88723">
    <property type="entry name" value="PIN domain-like"/>
    <property type="match status" value="1"/>
</dbReference>
<proteinExistence type="inferred from homology"/>
<dbReference type="EMBL" id="JAUPFM010000004">
    <property type="protein sequence ID" value="KAK2854175.1"/>
    <property type="molecule type" value="Genomic_DNA"/>
</dbReference>